<keyword evidence="2" id="KW-0812">Transmembrane</keyword>
<evidence type="ECO:0008006" key="6">
    <source>
        <dbReference type="Google" id="ProtNLM"/>
    </source>
</evidence>
<evidence type="ECO:0000313" key="4">
    <source>
        <dbReference type="EMBL" id="MFI9105588.1"/>
    </source>
</evidence>
<sequence length="468" mass="45356">MTNRLSRPRRSRAATAVGVALMLGGGSALLIAAPAQAAESSFATKCIPPKIANLPDINGTTKADITAPATAKVGDTIDVTWKTVQAASQNPGVADLPANSVLPTGKVTIGGAQTGSLDVAGTRTNPAIPKNSPMVLSDMKGKLKLTAAGDVTLSPGAYNINANYIMSTDTACAPTGTVPVAVTIKVTGGGTTSGGTTSGGTTTSGTTGGTTTSGTTGGTTTSGTTGGTTTSGGTTGGTTTGGTTSGGTTSGGTTGGGGEPNGTVHKGTPVSVTFDCGSFGKPTGQVAIDGTKSSAGYNLSVRFIGSVMKTPAPLPKGFITATMAVKVAGADSGTVQVKAPPNTKAFAQNDPVTLDPLTGVYSPGKTGTVTLHPGALAVQLAQGGTPVATCTPTKAVDASLTLDIKEKGSGAGGTDGGTANSATSTSGGLAQTGADNNGSLRALGLIAGTVLLLGGAVFTFTPWRKLRH</sequence>
<keyword evidence="5" id="KW-1185">Reference proteome</keyword>
<feature type="region of interest" description="Disordered" evidence="1">
    <location>
        <begin position="188"/>
        <end position="266"/>
    </location>
</feature>
<dbReference type="Proteomes" id="UP001614394">
    <property type="component" value="Unassembled WGS sequence"/>
</dbReference>
<protein>
    <recommendedName>
        <fullName evidence="6">LPXTG-motif cell wall anchor domain protein</fullName>
    </recommendedName>
</protein>
<organism evidence="4 5">
    <name type="scientific">Streptomyces fildesensis</name>
    <dbReference type="NCBI Taxonomy" id="375757"/>
    <lineage>
        <taxon>Bacteria</taxon>
        <taxon>Bacillati</taxon>
        <taxon>Actinomycetota</taxon>
        <taxon>Actinomycetes</taxon>
        <taxon>Kitasatosporales</taxon>
        <taxon>Streptomycetaceae</taxon>
        <taxon>Streptomyces</taxon>
    </lineage>
</organism>
<gene>
    <name evidence="4" type="ORF">ACIGXA_34295</name>
</gene>
<feature type="signal peptide" evidence="3">
    <location>
        <begin position="1"/>
        <end position="37"/>
    </location>
</feature>
<evidence type="ECO:0000313" key="5">
    <source>
        <dbReference type="Proteomes" id="UP001614394"/>
    </source>
</evidence>
<feature type="chain" id="PRO_5047503707" description="LPXTG-motif cell wall anchor domain protein" evidence="3">
    <location>
        <begin position="38"/>
        <end position="468"/>
    </location>
</feature>
<dbReference type="EMBL" id="JBITYG010000013">
    <property type="protein sequence ID" value="MFI9105588.1"/>
    <property type="molecule type" value="Genomic_DNA"/>
</dbReference>
<feature type="compositionally biased region" description="Gly residues" evidence="1">
    <location>
        <begin position="224"/>
        <end position="260"/>
    </location>
</feature>
<evidence type="ECO:0000256" key="2">
    <source>
        <dbReference type="SAM" id="Phobius"/>
    </source>
</evidence>
<accession>A0ABW8CHL3</accession>
<feature type="compositionally biased region" description="Gly residues" evidence="1">
    <location>
        <begin position="188"/>
        <end position="198"/>
    </location>
</feature>
<feature type="region of interest" description="Disordered" evidence="1">
    <location>
        <begin position="408"/>
        <end position="430"/>
    </location>
</feature>
<keyword evidence="3" id="KW-0732">Signal</keyword>
<reference evidence="4 5" key="1">
    <citation type="submission" date="2024-10" db="EMBL/GenBank/DDBJ databases">
        <title>The Natural Products Discovery Center: Release of the First 8490 Sequenced Strains for Exploring Actinobacteria Biosynthetic Diversity.</title>
        <authorList>
            <person name="Kalkreuter E."/>
            <person name="Kautsar S.A."/>
            <person name="Yang D."/>
            <person name="Bader C.D."/>
            <person name="Teijaro C.N."/>
            <person name="Fluegel L."/>
            <person name="Davis C.M."/>
            <person name="Simpson J.R."/>
            <person name="Lauterbach L."/>
            <person name="Steele A.D."/>
            <person name="Gui C."/>
            <person name="Meng S."/>
            <person name="Li G."/>
            <person name="Viehrig K."/>
            <person name="Ye F."/>
            <person name="Su P."/>
            <person name="Kiefer A.F."/>
            <person name="Nichols A."/>
            <person name="Cepeda A.J."/>
            <person name="Yan W."/>
            <person name="Fan B."/>
            <person name="Jiang Y."/>
            <person name="Adhikari A."/>
            <person name="Zheng C.-J."/>
            <person name="Schuster L."/>
            <person name="Cowan T.M."/>
            <person name="Smanski M.J."/>
            <person name="Chevrette M.G."/>
            <person name="De Carvalho L.P.S."/>
            <person name="Shen B."/>
        </authorList>
    </citation>
    <scope>NUCLEOTIDE SEQUENCE [LARGE SCALE GENOMIC DNA]</scope>
    <source>
        <strain evidence="4 5">NPDC053399</strain>
    </source>
</reference>
<keyword evidence="2" id="KW-0472">Membrane</keyword>
<feature type="compositionally biased region" description="Low complexity" evidence="1">
    <location>
        <begin position="417"/>
        <end position="429"/>
    </location>
</feature>
<keyword evidence="2" id="KW-1133">Transmembrane helix</keyword>
<name>A0ABW8CHL3_9ACTN</name>
<evidence type="ECO:0000256" key="3">
    <source>
        <dbReference type="SAM" id="SignalP"/>
    </source>
</evidence>
<proteinExistence type="predicted"/>
<comment type="caution">
    <text evidence="4">The sequence shown here is derived from an EMBL/GenBank/DDBJ whole genome shotgun (WGS) entry which is preliminary data.</text>
</comment>
<dbReference type="RefSeq" id="WP_399656403.1">
    <property type="nucleotide sequence ID" value="NZ_JBITYG010000013.1"/>
</dbReference>
<feature type="transmembrane region" description="Helical" evidence="2">
    <location>
        <begin position="442"/>
        <end position="463"/>
    </location>
</feature>
<evidence type="ECO:0000256" key="1">
    <source>
        <dbReference type="SAM" id="MobiDB-lite"/>
    </source>
</evidence>
<feature type="compositionally biased region" description="Low complexity" evidence="1">
    <location>
        <begin position="199"/>
        <end position="223"/>
    </location>
</feature>